<accession>A0A4R6EKS9</accession>
<keyword evidence="3" id="KW-1005">Bacterial flagellum biogenesis</keyword>
<reference evidence="6 7" key="1">
    <citation type="submission" date="2019-03" db="EMBL/GenBank/DDBJ databases">
        <title>Genomic analyses of the natural microbiome of Caenorhabditis elegans.</title>
        <authorList>
            <person name="Samuel B."/>
        </authorList>
    </citation>
    <scope>NUCLEOTIDE SEQUENCE [LARGE SCALE GENOMIC DNA]</scope>
    <source>
        <strain evidence="6 7">BIGb0156</strain>
    </source>
</reference>
<dbReference type="RefSeq" id="WP_133460890.1">
    <property type="nucleotide sequence ID" value="NZ_SNVX01000004.1"/>
</dbReference>
<keyword evidence="2" id="KW-0963">Cytoplasm</keyword>
<evidence type="ECO:0000256" key="5">
    <source>
        <dbReference type="ARBA" id="ARBA00093797"/>
    </source>
</evidence>
<dbReference type="InterPro" id="IPR008622">
    <property type="entry name" value="FliT"/>
</dbReference>
<protein>
    <recommendedName>
        <fullName evidence="5">Flagellar protein FliT</fullName>
    </recommendedName>
</protein>
<comment type="caution">
    <text evidence="6">The sequence shown here is derived from an EMBL/GenBank/DDBJ whole genome shotgun (WGS) entry which is preliminary data.</text>
</comment>
<comment type="subcellular location">
    <subcellularLocation>
        <location evidence="1">Cytoplasm</location>
        <location evidence="1">Cytosol</location>
    </subcellularLocation>
</comment>
<dbReference type="EMBL" id="SNVX01000004">
    <property type="protein sequence ID" value="TDN59441.1"/>
    <property type="molecule type" value="Genomic_DNA"/>
</dbReference>
<keyword evidence="4" id="KW-0143">Chaperone</keyword>
<dbReference type="AlphaFoldDB" id="A0A4R6EKS9"/>
<dbReference type="Gene3D" id="1.20.58.380">
    <property type="entry name" value="Flagellar protein flit"/>
    <property type="match status" value="1"/>
</dbReference>
<evidence type="ECO:0000313" key="6">
    <source>
        <dbReference type="EMBL" id="TDN59441.1"/>
    </source>
</evidence>
<name>A0A4R6EKS9_SCAGO</name>
<gene>
    <name evidence="6" type="ORF">EC847_10442</name>
</gene>
<proteinExistence type="predicted"/>
<organism evidence="6 7">
    <name type="scientific">Scandinavium goeteborgense</name>
    <dbReference type="NCBI Taxonomy" id="1851514"/>
    <lineage>
        <taxon>Bacteria</taxon>
        <taxon>Pseudomonadati</taxon>
        <taxon>Pseudomonadota</taxon>
        <taxon>Gammaproteobacteria</taxon>
        <taxon>Enterobacterales</taxon>
        <taxon>Enterobacteriaceae</taxon>
        <taxon>Scandinavium</taxon>
    </lineage>
</organism>
<evidence type="ECO:0000256" key="3">
    <source>
        <dbReference type="ARBA" id="ARBA00022795"/>
    </source>
</evidence>
<evidence type="ECO:0000256" key="1">
    <source>
        <dbReference type="ARBA" id="ARBA00004514"/>
    </source>
</evidence>
<evidence type="ECO:0000313" key="7">
    <source>
        <dbReference type="Proteomes" id="UP000295530"/>
    </source>
</evidence>
<sequence length="106" mass="12168">MDNAVVVQLEELLTRNHTLFELAEQEAWDVFADEVEAYSARLKTMVDVDFTHLESTEREMAAQLLETLLIQDARLRQCIQARLNTLSGEMSSLRKNRRSAHAYTAV</sequence>
<dbReference type="Pfam" id="PF05400">
    <property type="entry name" value="FliT"/>
    <property type="match status" value="1"/>
</dbReference>
<dbReference type="OrthoDB" id="6614233at2"/>
<keyword evidence="7" id="KW-1185">Reference proteome</keyword>
<evidence type="ECO:0000256" key="4">
    <source>
        <dbReference type="ARBA" id="ARBA00023186"/>
    </source>
</evidence>
<dbReference type="GO" id="GO:0044781">
    <property type="term" value="P:bacterial-type flagellum organization"/>
    <property type="evidence" value="ECO:0007669"/>
    <property type="project" value="UniProtKB-KW"/>
</dbReference>
<evidence type="ECO:0000256" key="2">
    <source>
        <dbReference type="ARBA" id="ARBA00022490"/>
    </source>
</evidence>
<dbReference type="Proteomes" id="UP000295530">
    <property type="component" value="Unassembled WGS sequence"/>
</dbReference>